<comment type="caution">
    <text evidence="1">The sequence shown here is derived from an EMBL/GenBank/DDBJ whole genome shotgun (WGS) entry which is preliminary data.</text>
</comment>
<evidence type="ECO:0000313" key="1">
    <source>
        <dbReference type="EMBL" id="PJA39300.1"/>
    </source>
</evidence>
<reference evidence="2" key="1">
    <citation type="submission" date="2017-09" db="EMBL/GenBank/DDBJ databases">
        <title>Depth-based differentiation of microbial function through sediment-hosted aquifers and enrichment of novel symbionts in the deep terrestrial subsurface.</title>
        <authorList>
            <person name="Probst A.J."/>
            <person name="Ladd B."/>
            <person name="Jarett J.K."/>
            <person name="Geller-Mcgrath D.E."/>
            <person name="Sieber C.M.K."/>
            <person name="Emerson J.B."/>
            <person name="Anantharaman K."/>
            <person name="Thomas B.C."/>
            <person name="Malmstrom R."/>
            <person name="Stieglmeier M."/>
            <person name="Klingl A."/>
            <person name="Woyke T."/>
            <person name="Ryan C.M."/>
            <person name="Banfield J.F."/>
        </authorList>
    </citation>
    <scope>NUCLEOTIDE SEQUENCE [LARGE SCALE GENOMIC DNA]</scope>
</reference>
<dbReference type="Pfam" id="PF19371">
    <property type="entry name" value="DUF5946"/>
    <property type="match status" value="1"/>
</dbReference>
<protein>
    <submittedName>
        <fullName evidence="1">Uncharacterized protein</fullName>
    </submittedName>
</protein>
<accession>A0A2M7X001</accession>
<proteinExistence type="predicted"/>
<dbReference type="EMBL" id="PFWZ01000185">
    <property type="protein sequence ID" value="PJA39300.1"/>
    <property type="molecule type" value="Genomic_DNA"/>
</dbReference>
<name>A0A2M7X001_UNCKA</name>
<dbReference type="InterPro" id="IPR045990">
    <property type="entry name" value="DUF5946"/>
</dbReference>
<organism evidence="1 2">
    <name type="scientific">candidate division WWE3 bacterium CG_4_9_14_3_um_filter_39_7</name>
    <dbReference type="NCBI Taxonomy" id="1975080"/>
    <lineage>
        <taxon>Bacteria</taxon>
        <taxon>Katanobacteria</taxon>
    </lineage>
</organism>
<dbReference type="Proteomes" id="UP000231195">
    <property type="component" value="Unassembled WGS sequence"/>
</dbReference>
<dbReference type="AlphaFoldDB" id="A0A2M7X001"/>
<gene>
    <name evidence="1" type="ORF">CO179_05525</name>
</gene>
<feature type="non-terminal residue" evidence="1">
    <location>
        <position position="79"/>
    </location>
</feature>
<sequence>MHDGNDFVSGSNLHIVQTGPCQLCGALVKNGINECFELFHHTLGLTHSNASYAKSHLILVDAHALQHSEVHGKTSNHFV</sequence>
<evidence type="ECO:0000313" key="2">
    <source>
        <dbReference type="Proteomes" id="UP000231195"/>
    </source>
</evidence>